<sequence length="68" mass="7850">MDSPHFTSPRKIDLKFFYLCYDAWLVCLLSCKSIPYIHALHIFLPQTAISHLVNSYLHSIISKGGWVI</sequence>
<comment type="caution">
    <text evidence="1">The sequence shown here is derived from an EMBL/GenBank/DDBJ whole genome shotgun (WGS) entry which is preliminary data.</text>
</comment>
<dbReference type="Proteomes" id="UP001229421">
    <property type="component" value="Unassembled WGS sequence"/>
</dbReference>
<dbReference type="EMBL" id="JAUHHV010000001">
    <property type="protein sequence ID" value="KAK1436447.1"/>
    <property type="molecule type" value="Genomic_DNA"/>
</dbReference>
<proteinExistence type="predicted"/>
<name>A0AAD8L7U8_TARER</name>
<keyword evidence="2" id="KW-1185">Reference proteome</keyword>
<evidence type="ECO:0000313" key="2">
    <source>
        <dbReference type="Proteomes" id="UP001229421"/>
    </source>
</evidence>
<gene>
    <name evidence="1" type="ORF">QVD17_02227</name>
</gene>
<organism evidence="1 2">
    <name type="scientific">Tagetes erecta</name>
    <name type="common">African marigold</name>
    <dbReference type="NCBI Taxonomy" id="13708"/>
    <lineage>
        <taxon>Eukaryota</taxon>
        <taxon>Viridiplantae</taxon>
        <taxon>Streptophyta</taxon>
        <taxon>Embryophyta</taxon>
        <taxon>Tracheophyta</taxon>
        <taxon>Spermatophyta</taxon>
        <taxon>Magnoliopsida</taxon>
        <taxon>eudicotyledons</taxon>
        <taxon>Gunneridae</taxon>
        <taxon>Pentapetalae</taxon>
        <taxon>asterids</taxon>
        <taxon>campanulids</taxon>
        <taxon>Asterales</taxon>
        <taxon>Asteraceae</taxon>
        <taxon>Asteroideae</taxon>
        <taxon>Heliantheae alliance</taxon>
        <taxon>Tageteae</taxon>
        <taxon>Tagetes</taxon>
    </lineage>
</organism>
<dbReference type="AlphaFoldDB" id="A0AAD8L7U8"/>
<evidence type="ECO:0000313" key="1">
    <source>
        <dbReference type="EMBL" id="KAK1436447.1"/>
    </source>
</evidence>
<accession>A0AAD8L7U8</accession>
<protein>
    <submittedName>
        <fullName evidence="1">Uncharacterized protein</fullName>
    </submittedName>
</protein>
<reference evidence="1" key="1">
    <citation type="journal article" date="2023" name="bioRxiv">
        <title>Improved chromosome-level genome assembly for marigold (Tagetes erecta).</title>
        <authorList>
            <person name="Jiang F."/>
            <person name="Yuan L."/>
            <person name="Wang S."/>
            <person name="Wang H."/>
            <person name="Xu D."/>
            <person name="Wang A."/>
            <person name="Fan W."/>
        </authorList>
    </citation>
    <scope>NUCLEOTIDE SEQUENCE</scope>
    <source>
        <strain evidence="1">WSJ</strain>
        <tissue evidence="1">Leaf</tissue>
    </source>
</reference>